<comment type="caution">
    <text evidence="1">The sequence shown here is derived from an EMBL/GenBank/DDBJ whole genome shotgun (WGS) entry which is preliminary data.</text>
</comment>
<keyword evidence="2" id="KW-1185">Reference proteome</keyword>
<evidence type="ECO:0000313" key="2">
    <source>
        <dbReference type="Proteomes" id="UP001416858"/>
    </source>
</evidence>
<dbReference type="Proteomes" id="UP001416858">
    <property type="component" value="Unassembled WGS sequence"/>
</dbReference>
<reference evidence="1 2" key="1">
    <citation type="submission" date="2024-02" db="EMBL/GenBank/DDBJ databases">
        <title>Rhodopirellula caenicola NBRC 110016.</title>
        <authorList>
            <person name="Ichikawa N."/>
            <person name="Katano-Makiyama Y."/>
            <person name="Hidaka K."/>
        </authorList>
    </citation>
    <scope>NUCLEOTIDE SEQUENCE [LARGE SCALE GENOMIC DNA]</scope>
    <source>
        <strain evidence="1 2">NBRC 110016</strain>
    </source>
</reference>
<protein>
    <submittedName>
        <fullName evidence="1">Uncharacterized protein</fullName>
    </submittedName>
</protein>
<gene>
    <name evidence="1" type="ORF">Rcae01_03213</name>
</gene>
<evidence type="ECO:0000313" key="1">
    <source>
        <dbReference type="EMBL" id="GAA5507756.1"/>
    </source>
</evidence>
<name>A0ABP9VSX1_9BACT</name>
<sequence>MDFLVRQWWIRRTRKSIVRLNQQAVKNFDFPRGDAMLPKVLTTSATVFRQSLGISRIR</sequence>
<organism evidence="1 2">
    <name type="scientific">Novipirellula caenicola</name>
    <dbReference type="NCBI Taxonomy" id="1536901"/>
    <lineage>
        <taxon>Bacteria</taxon>
        <taxon>Pseudomonadati</taxon>
        <taxon>Planctomycetota</taxon>
        <taxon>Planctomycetia</taxon>
        <taxon>Pirellulales</taxon>
        <taxon>Pirellulaceae</taxon>
        <taxon>Novipirellula</taxon>
    </lineage>
</organism>
<dbReference type="EMBL" id="BAABRO010000006">
    <property type="protein sequence ID" value="GAA5507756.1"/>
    <property type="molecule type" value="Genomic_DNA"/>
</dbReference>
<proteinExistence type="predicted"/>
<accession>A0ABP9VSX1</accession>